<reference evidence="1 2" key="1">
    <citation type="submission" date="2024-03" db="EMBL/GenBank/DDBJ databases">
        <title>Novel Streptomyces species of biotechnological and ecological value are a feature of Machair soil.</title>
        <authorList>
            <person name="Prole J.R."/>
            <person name="Goodfellow M."/>
            <person name="Allenby N."/>
            <person name="Ward A.C."/>
        </authorList>
    </citation>
    <scope>NUCLEOTIDE SEQUENCE [LARGE SCALE GENOMIC DNA]</scope>
    <source>
        <strain evidence="1 2">MS1.AVA.1</strain>
    </source>
</reference>
<comment type="caution">
    <text evidence="1">The sequence shown here is derived from an EMBL/GenBank/DDBJ whole genome shotgun (WGS) entry which is preliminary data.</text>
</comment>
<protein>
    <submittedName>
        <fullName evidence="1">Uncharacterized protein</fullName>
    </submittedName>
</protein>
<accession>A0ABU8UWJ3</accession>
<keyword evidence="2" id="KW-1185">Reference proteome</keyword>
<sequence length="46" mass="4945">MRARGLVSDASSAFAPQNRTNANATATVFADSDREDIKERSVIFSA</sequence>
<proteinExistence type="predicted"/>
<dbReference type="Proteomes" id="UP001376459">
    <property type="component" value="Unassembled WGS sequence"/>
</dbReference>
<evidence type="ECO:0000313" key="2">
    <source>
        <dbReference type="Proteomes" id="UP001376459"/>
    </source>
</evidence>
<dbReference type="EMBL" id="JBBKAK010000001">
    <property type="protein sequence ID" value="MEJ8672997.1"/>
    <property type="molecule type" value="Genomic_DNA"/>
</dbReference>
<organism evidence="1 2">
    <name type="scientific">Streptomyces machairae</name>
    <dbReference type="NCBI Taxonomy" id="3134109"/>
    <lineage>
        <taxon>Bacteria</taxon>
        <taxon>Bacillati</taxon>
        <taxon>Actinomycetota</taxon>
        <taxon>Actinomycetes</taxon>
        <taxon>Kitasatosporales</taxon>
        <taxon>Streptomycetaceae</taxon>
        <taxon>Streptomyces</taxon>
    </lineage>
</organism>
<evidence type="ECO:0000313" key="1">
    <source>
        <dbReference type="EMBL" id="MEJ8672997.1"/>
    </source>
</evidence>
<gene>
    <name evidence="1" type="ORF">WKI71_45290</name>
</gene>
<name>A0ABU8UWJ3_9ACTN</name>